<evidence type="ECO:0000256" key="2">
    <source>
        <dbReference type="ARBA" id="ARBA00022723"/>
    </source>
</evidence>
<keyword evidence="1 6" id="KW-0645">Protease</keyword>
<evidence type="ECO:0000313" key="10">
    <source>
        <dbReference type="Proteomes" id="UP000717996"/>
    </source>
</evidence>
<comment type="cofactor">
    <cofactor evidence="6">
        <name>Zn(2+)</name>
        <dbReference type="ChEBI" id="CHEBI:29105"/>
    </cofactor>
    <text evidence="6">Binds 1 zinc ion per subunit.</text>
</comment>
<dbReference type="GO" id="GO:0005743">
    <property type="term" value="C:mitochondrial inner membrane"/>
    <property type="evidence" value="ECO:0007669"/>
    <property type="project" value="TreeGrafter"/>
</dbReference>
<dbReference type="EMBL" id="JAANIT010001020">
    <property type="protein sequence ID" value="KAG1542771.1"/>
    <property type="molecule type" value="Genomic_DNA"/>
</dbReference>
<reference evidence="9" key="1">
    <citation type="journal article" date="2020" name="Microb. Genom.">
        <title>Genetic diversity of clinical and environmental Mucorales isolates obtained from an investigation of mucormycosis cases among solid organ transplant recipients.</title>
        <authorList>
            <person name="Nguyen M.H."/>
            <person name="Kaul D."/>
            <person name="Muto C."/>
            <person name="Cheng S.J."/>
            <person name="Richter R.A."/>
            <person name="Bruno V.M."/>
            <person name="Liu G."/>
            <person name="Beyhan S."/>
            <person name="Sundermann A.J."/>
            <person name="Mounaud S."/>
            <person name="Pasculle A.W."/>
            <person name="Nierman W.C."/>
            <person name="Driscoll E."/>
            <person name="Cumbie R."/>
            <person name="Clancy C.J."/>
            <person name="Dupont C.L."/>
        </authorList>
    </citation>
    <scope>NUCLEOTIDE SEQUENCE</scope>
    <source>
        <strain evidence="9">GL16</strain>
    </source>
</reference>
<proteinExistence type="inferred from homology"/>
<keyword evidence="3 6" id="KW-0378">Hydrolase</keyword>
<keyword evidence="2" id="KW-0479">Metal-binding</keyword>
<dbReference type="GO" id="GO:0046872">
    <property type="term" value="F:metal ion binding"/>
    <property type="evidence" value="ECO:0007669"/>
    <property type="project" value="UniProtKB-KW"/>
</dbReference>
<dbReference type="PANTHER" id="PTHR22726:SF18">
    <property type="entry name" value="PEPTIDASE M48 DOMAIN-CONTAINING PROTEIN"/>
    <property type="match status" value="1"/>
</dbReference>
<feature type="domain" description="Peptidase M48" evidence="8">
    <location>
        <begin position="150"/>
        <end position="368"/>
    </location>
</feature>
<sequence>MFSNLSATLLLLRLYKKQSMSHWTNKALAGIPLLGLSLFIAVGLDQAPNTSRLRLIYLNEQQEQDRMNTSLNNLLQEKQKMILPRNDKIMVWMQEIVDNLAAAAVDDVRAPVQRYAVDKDQPQVENKEGALLIVPSDDLETRMKSTENIKSSASKLKFQVDFVNDNNVVNALCIGPRIFVFNLFYACTEGDTERMATILAHEMAHTLQRHIADKHGAVKLMSMFSDIARCLLWMVTDIFGPHVNQDIGIFTSTFITLESETTYNRQLEREADLVGLKLMAKAGYDPRKAIETWQAIAELEKMIIEAQKQGENQETASGLVVMNQGKENDETLDKYESLNASLLQYILVLINKWFESTHPPSQERIEYMAEHLNEAIVIYEESIRLNGHPKNNNPHKQQKGKGEQKEIELKKTGKLDLEEFKQAKEI</sequence>
<protein>
    <recommendedName>
        <fullName evidence="8">Peptidase M48 domain-containing protein</fullName>
    </recommendedName>
</protein>
<feature type="region of interest" description="Disordered" evidence="7">
    <location>
        <begin position="385"/>
        <end position="408"/>
    </location>
</feature>
<dbReference type="Proteomes" id="UP000717996">
    <property type="component" value="Unassembled WGS sequence"/>
</dbReference>
<gene>
    <name evidence="9" type="ORF">G6F51_007079</name>
</gene>
<evidence type="ECO:0000256" key="3">
    <source>
        <dbReference type="ARBA" id="ARBA00022801"/>
    </source>
</evidence>
<dbReference type="InterPro" id="IPR051156">
    <property type="entry name" value="Mito/Outer_Membr_Metalloprot"/>
</dbReference>
<evidence type="ECO:0000259" key="8">
    <source>
        <dbReference type="Pfam" id="PF01435"/>
    </source>
</evidence>
<evidence type="ECO:0000256" key="7">
    <source>
        <dbReference type="SAM" id="MobiDB-lite"/>
    </source>
</evidence>
<dbReference type="AlphaFoldDB" id="A0A9P6YA71"/>
<keyword evidence="5 6" id="KW-0482">Metalloprotease</keyword>
<dbReference type="GO" id="GO:0006515">
    <property type="term" value="P:protein quality control for misfolded or incompletely synthesized proteins"/>
    <property type="evidence" value="ECO:0007669"/>
    <property type="project" value="TreeGrafter"/>
</dbReference>
<accession>A0A9P6YA71</accession>
<comment type="caution">
    <text evidence="9">The sequence shown here is derived from an EMBL/GenBank/DDBJ whole genome shotgun (WGS) entry which is preliminary data.</text>
</comment>
<organism evidence="9 10">
    <name type="scientific">Rhizopus oryzae</name>
    <name type="common">Mucormycosis agent</name>
    <name type="synonym">Rhizopus arrhizus var. delemar</name>
    <dbReference type="NCBI Taxonomy" id="64495"/>
    <lineage>
        <taxon>Eukaryota</taxon>
        <taxon>Fungi</taxon>
        <taxon>Fungi incertae sedis</taxon>
        <taxon>Mucoromycota</taxon>
        <taxon>Mucoromycotina</taxon>
        <taxon>Mucoromycetes</taxon>
        <taxon>Mucorales</taxon>
        <taxon>Mucorineae</taxon>
        <taxon>Rhizopodaceae</taxon>
        <taxon>Rhizopus</taxon>
    </lineage>
</organism>
<evidence type="ECO:0000313" key="9">
    <source>
        <dbReference type="EMBL" id="KAG1542771.1"/>
    </source>
</evidence>
<dbReference type="InterPro" id="IPR001915">
    <property type="entry name" value="Peptidase_M48"/>
</dbReference>
<name>A0A9P6YA71_RHIOR</name>
<dbReference type="Pfam" id="PF01435">
    <property type="entry name" value="Peptidase_M48"/>
    <property type="match status" value="1"/>
</dbReference>
<dbReference type="GO" id="GO:0034982">
    <property type="term" value="P:mitochondrial protein processing"/>
    <property type="evidence" value="ECO:0007669"/>
    <property type="project" value="TreeGrafter"/>
</dbReference>
<evidence type="ECO:0000256" key="5">
    <source>
        <dbReference type="ARBA" id="ARBA00023049"/>
    </source>
</evidence>
<dbReference type="PANTHER" id="PTHR22726">
    <property type="entry name" value="METALLOENDOPEPTIDASE OMA1"/>
    <property type="match status" value="1"/>
</dbReference>
<keyword evidence="4 6" id="KW-0862">Zinc</keyword>
<comment type="similarity">
    <text evidence="6">Belongs to the peptidase M48 family.</text>
</comment>
<evidence type="ECO:0000256" key="4">
    <source>
        <dbReference type="ARBA" id="ARBA00022833"/>
    </source>
</evidence>
<dbReference type="GO" id="GO:0004222">
    <property type="term" value="F:metalloendopeptidase activity"/>
    <property type="evidence" value="ECO:0007669"/>
    <property type="project" value="InterPro"/>
</dbReference>
<dbReference type="OrthoDB" id="7464992at2759"/>
<evidence type="ECO:0000256" key="1">
    <source>
        <dbReference type="ARBA" id="ARBA00022670"/>
    </source>
</evidence>
<evidence type="ECO:0000256" key="6">
    <source>
        <dbReference type="RuleBase" id="RU003983"/>
    </source>
</evidence>